<dbReference type="PANTHER" id="PTHR47053">
    <property type="entry name" value="MUREIN DD-ENDOPEPTIDASE MEPH-RELATED"/>
    <property type="match status" value="1"/>
</dbReference>
<dbReference type="InterPro" id="IPR051202">
    <property type="entry name" value="Peptidase_C40"/>
</dbReference>
<organism evidence="7 8">
    <name type="scientific">Flavilitoribacter nigricans (strain ATCC 23147 / DSM 23189 / NBRC 102662 / NCIMB 1420 / SS-2)</name>
    <name type="common">Lewinella nigricans</name>
    <dbReference type="NCBI Taxonomy" id="1122177"/>
    <lineage>
        <taxon>Bacteria</taxon>
        <taxon>Pseudomonadati</taxon>
        <taxon>Bacteroidota</taxon>
        <taxon>Saprospiria</taxon>
        <taxon>Saprospirales</taxon>
        <taxon>Lewinellaceae</taxon>
        <taxon>Flavilitoribacter</taxon>
    </lineage>
</organism>
<keyword evidence="2" id="KW-0645">Protease</keyword>
<keyword evidence="4" id="KW-0788">Thiol protease</keyword>
<dbReference type="PROSITE" id="PS51935">
    <property type="entry name" value="NLPC_P60"/>
    <property type="match status" value="1"/>
</dbReference>
<accession>A0A2D0MXK0</accession>
<dbReference type="Gene3D" id="3.90.1720.10">
    <property type="entry name" value="endopeptidase domain like (from Nostoc punctiforme)"/>
    <property type="match status" value="1"/>
</dbReference>
<evidence type="ECO:0000256" key="2">
    <source>
        <dbReference type="ARBA" id="ARBA00022670"/>
    </source>
</evidence>
<evidence type="ECO:0000313" key="7">
    <source>
        <dbReference type="EMBL" id="PHN01001.1"/>
    </source>
</evidence>
<feature type="compositionally biased region" description="Polar residues" evidence="5">
    <location>
        <begin position="32"/>
        <end position="42"/>
    </location>
</feature>
<dbReference type="Pfam" id="PF00877">
    <property type="entry name" value="NLPC_P60"/>
    <property type="match status" value="1"/>
</dbReference>
<dbReference type="PANTHER" id="PTHR47053:SF1">
    <property type="entry name" value="MUREIN DD-ENDOPEPTIDASE MEPH-RELATED"/>
    <property type="match status" value="1"/>
</dbReference>
<dbReference type="RefSeq" id="WP_099155599.1">
    <property type="nucleotide sequence ID" value="NZ_PDUD01000066.1"/>
</dbReference>
<sequence length="207" mass="22772">MSGNFLRSTLPLLACLLLFTQCDVIRYLTTEPDGTTATTRNGGKTSSGSSPRTRTTTTTRPTTTTPSNTGKSTKVSDREARLRQDIVVYAKEQLGTKYKYAGRSPRTGFDCSGFTHYVMDNFDVDLSPSSRAQENQGKKIKISEAKSGDLIFFRRSKNGAVFHVAMVVSNDRDGLKVIHSTSRGVVIDNISVSKYWSPKISTARDVL</sequence>
<gene>
    <name evidence="7" type="ORF">CRP01_39375</name>
</gene>
<keyword evidence="3" id="KW-0378">Hydrolase</keyword>
<dbReference type="GO" id="GO:0006508">
    <property type="term" value="P:proteolysis"/>
    <property type="evidence" value="ECO:0007669"/>
    <property type="project" value="UniProtKB-KW"/>
</dbReference>
<feature type="region of interest" description="Disordered" evidence="5">
    <location>
        <begin position="32"/>
        <end position="78"/>
    </location>
</feature>
<dbReference type="InterPro" id="IPR000064">
    <property type="entry name" value="NLP_P60_dom"/>
</dbReference>
<keyword evidence="8" id="KW-1185">Reference proteome</keyword>
<evidence type="ECO:0000256" key="3">
    <source>
        <dbReference type="ARBA" id="ARBA00022801"/>
    </source>
</evidence>
<dbReference type="SUPFAM" id="SSF54001">
    <property type="entry name" value="Cysteine proteinases"/>
    <property type="match status" value="1"/>
</dbReference>
<protein>
    <recommendedName>
        <fullName evidence="6">NlpC/P60 domain-containing protein</fullName>
    </recommendedName>
</protein>
<comment type="similarity">
    <text evidence="1">Belongs to the peptidase C40 family.</text>
</comment>
<dbReference type="InterPro" id="IPR038765">
    <property type="entry name" value="Papain-like_cys_pep_sf"/>
</dbReference>
<feature type="domain" description="NlpC/P60" evidence="6">
    <location>
        <begin position="80"/>
        <end position="207"/>
    </location>
</feature>
<evidence type="ECO:0000256" key="5">
    <source>
        <dbReference type="SAM" id="MobiDB-lite"/>
    </source>
</evidence>
<evidence type="ECO:0000259" key="6">
    <source>
        <dbReference type="PROSITE" id="PS51935"/>
    </source>
</evidence>
<dbReference type="OrthoDB" id="9813368at2"/>
<evidence type="ECO:0000313" key="8">
    <source>
        <dbReference type="Proteomes" id="UP000223913"/>
    </source>
</evidence>
<dbReference type="GO" id="GO:0008234">
    <property type="term" value="F:cysteine-type peptidase activity"/>
    <property type="evidence" value="ECO:0007669"/>
    <property type="project" value="UniProtKB-KW"/>
</dbReference>
<evidence type="ECO:0000256" key="1">
    <source>
        <dbReference type="ARBA" id="ARBA00007074"/>
    </source>
</evidence>
<dbReference type="Proteomes" id="UP000223913">
    <property type="component" value="Unassembled WGS sequence"/>
</dbReference>
<feature type="compositionally biased region" description="Low complexity" evidence="5">
    <location>
        <begin position="43"/>
        <end position="73"/>
    </location>
</feature>
<comment type="caution">
    <text evidence="7">The sequence shown here is derived from an EMBL/GenBank/DDBJ whole genome shotgun (WGS) entry which is preliminary data.</text>
</comment>
<name>A0A2D0MXK0_FLAN2</name>
<dbReference type="AlphaFoldDB" id="A0A2D0MXK0"/>
<evidence type="ECO:0000256" key="4">
    <source>
        <dbReference type="ARBA" id="ARBA00022807"/>
    </source>
</evidence>
<reference evidence="7 8" key="1">
    <citation type="submission" date="2017-10" db="EMBL/GenBank/DDBJ databases">
        <title>The draft genome sequence of Lewinella nigricans NBRC 102662.</title>
        <authorList>
            <person name="Wang K."/>
        </authorList>
    </citation>
    <scope>NUCLEOTIDE SEQUENCE [LARGE SCALE GENOMIC DNA]</scope>
    <source>
        <strain evidence="7 8">NBRC 102662</strain>
    </source>
</reference>
<dbReference type="EMBL" id="PDUD01000066">
    <property type="protein sequence ID" value="PHN01001.1"/>
    <property type="molecule type" value="Genomic_DNA"/>
</dbReference>
<proteinExistence type="inferred from homology"/>